<accession>A0A136A5Z5</accession>
<keyword evidence="1" id="KW-0472">Membrane</keyword>
<dbReference type="Pfam" id="PF11143">
    <property type="entry name" value="DUF2919"/>
    <property type="match status" value="1"/>
</dbReference>
<dbReference type="Proteomes" id="UP000070299">
    <property type="component" value="Unassembled WGS sequence"/>
</dbReference>
<feature type="transmembrane region" description="Helical" evidence="1">
    <location>
        <begin position="122"/>
        <end position="141"/>
    </location>
</feature>
<organism evidence="2 3">
    <name type="scientific">Paraglaciecola hydrolytica</name>
    <dbReference type="NCBI Taxonomy" id="1799789"/>
    <lineage>
        <taxon>Bacteria</taxon>
        <taxon>Pseudomonadati</taxon>
        <taxon>Pseudomonadota</taxon>
        <taxon>Gammaproteobacteria</taxon>
        <taxon>Alteromonadales</taxon>
        <taxon>Alteromonadaceae</taxon>
        <taxon>Paraglaciecola</taxon>
    </lineage>
</organism>
<dbReference type="InterPro" id="IPR021318">
    <property type="entry name" value="DUF2919"/>
</dbReference>
<keyword evidence="3" id="KW-1185">Reference proteome</keyword>
<evidence type="ECO:0008006" key="4">
    <source>
        <dbReference type="Google" id="ProtNLM"/>
    </source>
</evidence>
<feature type="transmembrane region" description="Helical" evidence="1">
    <location>
        <begin position="60"/>
        <end position="78"/>
    </location>
</feature>
<keyword evidence="1" id="KW-1133">Transmembrane helix</keyword>
<name>A0A136A5Z5_9ALTE</name>
<feature type="transmembrane region" description="Helical" evidence="1">
    <location>
        <begin position="90"/>
        <end position="110"/>
    </location>
</feature>
<evidence type="ECO:0000256" key="1">
    <source>
        <dbReference type="SAM" id="Phobius"/>
    </source>
</evidence>
<keyword evidence="1" id="KW-0812">Transmembrane</keyword>
<dbReference type="STRING" id="1799789.AX660_04150"/>
<protein>
    <recommendedName>
        <fullName evidence="4">DUF2919 domain-containing protein</fullName>
    </recommendedName>
</protein>
<sequence>MTKLLLDLKHYDEAGRVKPSSALLLLMVFLCRSLLILVMALAAGQDSNALLRLFYPEEKYLYIGLAIALPAFISYVLIAFREKLSKTQLYWPFHLIKYFLFFACLLDFIYQCYLANLHYWQFSWAIATILILDMWFAYFVLKDRHLKVFVADWLQGR</sequence>
<reference evidence="3" key="1">
    <citation type="submission" date="2016-02" db="EMBL/GenBank/DDBJ databases">
        <authorList>
            <person name="Schultz-Johansen M."/>
            <person name="Glaring M.A."/>
            <person name="Bech P.K."/>
            <person name="Stougaard P."/>
        </authorList>
    </citation>
    <scope>NUCLEOTIDE SEQUENCE [LARGE SCALE GENOMIC DNA]</scope>
    <source>
        <strain evidence="3">S66</strain>
    </source>
</reference>
<dbReference type="AlphaFoldDB" id="A0A136A5Z5"/>
<proteinExistence type="predicted"/>
<dbReference type="EMBL" id="LSNE01000002">
    <property type="protein sequence ID" value="KXI30634.1"/>
    <property type="molecule type" value="Genomic_DNA"/>
</dbReference>
<evidence type="ECO:0000313" key="3">
    <source>
        <dbReference type="Proteomes" id="UP000070299"/>
    </source>
</evidence>
<comment type="caution">
    <text evidence="2">The sequence shown here is derived from an EMBL/GenBank/DDBJ whole genome shotgun (WGS) entry which is preliminary data.</text>
</comment>
<feature type="transmembrane region" description="Helical" evidence="1">
    <location>
        <begin position="21"/>
        <end position="40"/>
    </location>
</feature>
<dbReference type="OrthoDB" id="6314776at2"/>
<dbReference type="RefSeq" id="WP_068371310.1">
    <property type="nucleotide sequence ID" value="NZ_LSNE01000002.1"/>
</dbReference>
<gene>
    <name evidence="2" type="ORF">AX660_04150</name>
</gene>
<evidence type="ECO:0000313" key="2">
    <source>
        <dbReference type="EMBL" id="KXI30634.1"/>
    </source>
</evidence>